<dbReference type="EMBL" id="BJUV01000006">
    <property type="protein sequence ID" value="GEK82528.1"/>
    <property type="molecule type" value="Genomic_DNA"/>
</dbReference>
<feature type="compositionally biased region" description="Low complexity" evidence="1">
    <location>
        <begin position="123"/>
        <end position="144"/>
    </location>
</feature>
<comment type="caution">
    <text evidence="2">The sequence shown here is derived from an EMBL/GenBank/DDBJ whole genome shotgun (WGS) entry which is preliminary data.</text>
</comment>
<feature type="compositionally biased region" description="Low complexity" evidence="1">
    <location>
        <begin position="90"/>
        <end position="105"/>
    </location>
</feature>
<reference evidence="2 3" key="1">
    <citation type="submission" date="2019-07" db="EMBL/GenBank/DDBJ databases">
        <title>Whole genome shotgun sequence of Frigoribacterium faeni NBRC 103066.</title>
        <authorList>
            <person name="Hosoyama A."/>
            <person name="Uohara A."/>
            <person name="Ohji S."/>
            <person name="Ichikawa N."/>
        </authorList>
    </citation>
    <scope>NUCLEOTIDE SEQUENCE [LARGE SCALE GENOMIC DNA]</scope>
    <source>
        <strain evidence="2 3">NBRC 103066</strain>
    </source>
</reference>
<proteinExistence type="predicted"/>
<sequence length="373" mass="37273">MTGESIEVLRRRVREVHGPGARIVAAQRVTVGGVGGLFARKHVEATVEVPDPTNDTPSARVTISPPASRAGIAALLADADAADGFSPAAGAGAGAGPDAASAGGRRPADGVASDPFDDVLSGAAARAARATSPRRAARAAAASADVRPLPSPSSSGQAPLGAAPEPATRSDAFAEIMDDFTFNGIAPTAASTSPEQSVRPEEARPGPLTNAAEFLAAAAASSSPALVARRAGDVPAPPAVLSGAGDLIVVVGRPGDAFRVAAQMASTFGLRSVDASDRRGAILARAEGVHGGTAVVTALGWDPSAAESLRSMAADQVWVAVDVGRKHDDTARWVEEVRAVQTVAAAAVVGEADTATPGTVHLLGVAVGWREQS</sequence>
<keyword evidence="3" id="KW-1185">Reference proteome</keyword>
<feature type="region of interest" description="Disordered" evidence="1">
    <location>
        <begin position="90"/>
        <end position="167"/>
    </location>
</feature>
<evidence type="ECO:0000313" key="3">
    <source>
        <dbReference type="Proteomes" id="UP000321154"/>
    </source>
</evidence>
<gene>
    <name evidence="2" type="ORF">FFA01_08370</name>
</gene>
<organism evidence="2 3">
    <name type="scientific">Frigoribacterium faeni</name>
    <dbReference type="NCBI Taxonomy" id="145483"/>
    <lineage>
        <taxon>Bacteria</taxon>
        <taxon>Bacillati</taxon>
        <taxon>Actinomycetota</taxon>
        <taxon>Actinomycetes</taxon>
        <taxon>Micrococcales</taxon>
        <taxon>Microbacteriaceae</taxon>
        <taxon>Frigoribacterium</taxon>
    </lineage>
</organism>
<accession>A0ABQ0UM19</accession>
<name>A0ABQ0UM19_9MICO</name>
<evidence type="ECO:0000313" key="2">
    <source>
        <dbReference type="EMBL" id="GEK82528.1"/>
    </source>
</evidence>
<protein>
    <submittedName>
        <fullName evidence="2">Uncharacterized protein</fullName>
    </submittedName>
</protein>
<dbReference type="Proteomes" id="UP000321154">
    <property type="component" value="Unassembled WGS sequence"/>
</dbReference>
<evidence type="ECO:0000256" key="1">
    <source>
        <dbReference type="SAM" id="MobiDB-lite"/>
    </source>
</evidence>
<feature type="region of interest" description="Disordered" evidence="1">
    <location>
        <begin position="185"/>
        <end position="206"/>
    </location>
</feature>